<organism evidence="1 2">
    <name type="scientific">Hydra vulgaris</name>
    <name type="common">Hydra</name>
    <name type="synonym">Hydra attenuata</name>
    <dbReference type="NCBI Taxonomy" id="6087"/>
    <lineage>
        <taxon>Eukaryota</taxon>
        <taxon>Metazoa</taxon>
        <taxon>Cnidaria</taxon>
        <taxon>Hydrozoa</taxon>
        <taxon>Hydroidolina</taxon>
        <taxon>Anthoathecata</taxon>
        <taxon>Aplanulata</taxon>
        <taxon>Hydridae</taxon>
        <taxon>Hydra</taxon>
    </lineage>
</organism>
<dbReference type="PANTHER" id="PTHR46409:SF1">
    <property type="entry name" value="HTH PSQ-TYPE DOMAIN-CONTAINING PROTEIN"/>
    <property type="match status" value="1"/>
</dbReference>
<dbReference type="PANTHER" id="PTHR46409">
    <property type="entry name" value="HTH PSQ-TYPE DOMAIN-CONTAINING PROTEIN"/>
    <property type="match status" value="1"/>
</dbReference>
<accession>A0ABM4DGW0</accession>
<proteinExistence type="predicted"/>
<dbReference type="GeneID" id="136090746"/>
<dbReference type="Proteomes" id="UP001652625">
    <property type="component" value="Chromosome 14"/>
</dbReference>
<dbReference type="RefSeq" id="XP_065673702.1">
    <property type="nucleotide sequence ID" value="XM_065817630.1"/>
</dbReference>
<sequence length="384" mass="43967">MANATANVLTEYNSAQSLIAVIVDNTTSNTGADNGLVIKLEKILKRSLHLLGCLLHQVELPLRHIICELDGSTNGPNSYKGPIGDAASHQTLHEQLLVEFVPIYSEIELFVRSEVISDLSADQRKLYEYCVGISKGFISKKFLSKKPGPIFHARWLTLALRIMMVYVRTDKPSPELLVITKYIVQVYCVMWFAIKRSGKYKDACQLLYKTIQLVKLQDSRIQSIVFKNIQGNSYCCLQENFLYCMLLDENLNIRNQALNQILKIRALKEDITFKPKLKPKSIMKINFDAESWDYLISVDDIQVEPPTTLCITSENLREAIKSNIKLCVIDMPNNSQSVERAVKLTSEASKQVYGYEKRHKFILTKTQSRRENKRNVKKCDYFIK</sequence>
<gene>
    <name evidence="2" type="primary">LOC136090746</name>
</gene>
<protein>
    <submittedName>
        <fullName evidence="2">Uncharacterized protein LOC136090746 isoform X1</fullName>
    </submittedName>
</protein>
<keyword evidence="1" id="KW-1185">Reference proteome</keyword>
<evidence type="ECO:0000313" key="2">
    <source>
        <dbReference type="RefSeq" id="XP_065673702.1"/>
    </source>
</evidence>
<evidence type="ECO:0000313" key="1">
    <source>
        <dbReference type="Proteomes" id="UP001652625"/>
    </source>
</evidence>
<name>A0ABM4DGW0_HYDVU</name>
<reference evidence="2" key="1">
    <citation type="submission" date="2025-08" db="UniProtKB">
        <authorList>
            <consortium name="RefSeq"/>
        </authorList>
    </citation>
    <scope>IDENTIFICATION</scope>
</reference>